<evidence type="ECO:0000313" key="3">
    <source>
        <dbReference type="Proteomes" id="UP000002774"/>
    </source>
</evidence>
<name>H1Y8B3_9SPHI</name>
<keyword evidence="3" id="KW-1185">Reference proteome</keyword>
<dbReference type="PANTHER" id="PTHR43301:SF3">
    <property type="entry name" value="ARABINAN ENDO-1,5-ALPHA-L-ARABINOSIDASE A-RELATED"/>
    <property type="match status" value="1"/>
</dbReference>
<dbReference type="Gene3D" id="2.115.10.20">
    <property type="entry name" value="Glycosyl hydrolase domain, family 43"/>
    <property type="match status" value="1"/>
</dbReference>
<gene>
    <name evidence="2" type="ORF">Mucpa_0751</name>
</gene>
<dbReference type="CDD" id="cd08983">
    <property type="entry name" value="GH43_Bt3655-like"/>
    <property type="match status" value="1"/>
</dbReference>
<evidence type="ECO:0000313" key="2">
    <source>
        <dbReference type="EMBL" id="EHQ24932.1"/>
    </source>
</evidence>
<feature type="signal peptide" evidence="1">
    <location>
        <begin position="1"/>
        <end position="22"/>
    </location>
</feature>
<feature type="chain" id="PRO_5003558832" evidence="1">
    <location>
        <begin position="23"/>
        <end position="367"/>
    </location>
</feature>
<sequence>MRFFKILATVAALALSAGSSLAQNNNAEQAPTGIEIVSRLQKPKNAPVFDEKKLSGYLLVYFKDQNQSAYLAISKDGYTFTDINNGQPVFIGSQLAEQKGVRDPHITRGPDGAFYLAMTDLHIFGKRAGFRDTEWERPAEKYGWGNNRAMVMMKSYDLIHWTHADFRVDLAFPELGDIDCSWAPETIYDPVKKKMMVYFTIRYNNKDANIYYSYANNDFTKLETVPQQITTVGGIDADITKVGDQYQLFYVSKARVFHAVSNKINTDFKAEDRRIDPETVNTEAPNLFKRLGTDKWVLMYDVYGARPNNMGFSETVDFVNFTNINHFNEGVMKTTNFTGPKHGAVTYLTHDELKVIAAHWKVDINLD</sequence>
<proteinExistence type="predicted"/>
<dbReference type="HOGENOM" id="CLU_010779_1_0_10"/>
<dbReference type="AlphaFoldDB" id="H1Y8B3"/>
<evidence type="ECO:0000256" key="1">
    <source>
        <dbReference type="SAM" id="SignalP"/>
    </source>
</evidence>
<protein>
    <submittedName>
        <fullName evidence="2">Beta-xylosidase</fullName>
    </submittedName>
</protein>
<dbReference type="PANTHER" id="PTHR43301">
    <property type="entry name" value="ARABINAN ENDO-1,5-ALPHA-L-ARABINOSIDASE"/>
    <property type="match status" value="1"/>
</dbReference>
<dbReference type="EMBL" id="CM001403">
    <property type="protein sequence ID" value="EHQ24932.1"/>
    <property type="molecule type" value="Genomic_DNA"/>
</dbReference>
<reference evidence="2" key="1">
    <citation type="submission" date="2011-09" db="EMBL/GenBank/DDBJ databases">
        <title>The permanent draft genome of Mucilaginibacter paludis DSM 18603.</title>
        <authorList>
            <consortium name="US DOE Joint Genome Institute (JGI-PGF)"/>
            <person name="Lucas S."/>
            <person name="Han J."/>
            <person name="Lapidus A."/>
            <person name="Bruce D."/>
            <person name="Goodwin L."/>
            <person name="Pitluck S."/>
            <person name="Peters L."/>
            <person name="Kyrpides N."/>
            <person name="Mavromatis K."/>
            <person name="Ivanova N."/>
            <person name="Mikhailova N."/>
            <person name="Held B."/>
            <person name="Detter J.C."/>
            <person name="Tapia R."/>
            <person name="Han C."/>
            <person name="Land M."/>
            <person name="Hauser L."/>
            <person name="Markowitz V."/>
            <person name="Cheng J.-F."/>
            <person name="Hugenholtz P."/>
            <person name="Woyke T."/>
            <person name="Wu D."/>
            <person name="Tindall B."/>
            <person name="Brambilla E."/>
            <person name="Klenk H.-P."/>
            <person name="Eisen J.A."/>
        </authorList>
    </citation>
    <scope>NUCLEOTIDE SEQUENCE [LARGE SCALE GENOMIC DNA]</scope>
    <source>
        <strain evidence="2">DSM 18603</strain>
    </source>
</reference>
<dbReference type="STRING" id="714943.Mucpa_0751"/>
<dbReference type="RefSeq" id="WP_008504536.1">
    <property type="nucleotide sequence ID" value="NZ_CM001403.1"/>
</dbReference>
<dbReference type="Proteomes" id="UP000002774">
    <property type="component" value="Chromosome"/>
</dbReference>
<dbReference type="InterPro" id="IPR050727">
    <property type="entry name" value="GH43_arabinanases"/>
</dbReference>
<dbReference type="InterPro" id="IPR023296">
    <property type="entry name" value="Glyco_hydro_beta-prop_sf"/>
</dbReference>
<dbReference type="SUPFAM" id="SSF75005">
    <property type="entry name" value="Arabinanase/levansucrase/invertase"/>
    <property type="match status" value="2"/>
</dbReference>
<dbReference type="eggNOG" id="COG3507">
    <property type="taxonomic scope" value="Bacteria"/>
</dbReference>
<organism evidence="2 3">
    <name type="scientific">Mucilaginibacter paludis DSM 18603</name>
    <dbReference type="NCBI Taxonomy" id="714943"/>
    <lineage>
        <taxon>Bacteria</taxon>
        <taxon>Pseudomonadati</taxon>
        <taxon>Bacteroidota</taxon>
        <taxon>Sphingobacteriia</taxon>
        <taxon>Sphingobacteriales</taxon>
        <taxon>Sphingobacteriaceae</taxon>
        <taxon>Mucilaginibacter</taxon>
    </lineage>
</organism>
<keyword evidence="1" id="KW-0732">Signal</keyword>
<accession>H1Y8B3</accession>
<dbReference type="OrthoDB" id="9758923at2"/>